<evidence type="ECO:0000256" key="1">
    <source>
        <dbReference type="SAM" id="MobiDB-lite"/>
    </source>
</evidence>
<protein>
    <submittedName>
        <fullName evidence="2">Uncharacterized protein</fullName>
    </submittedName>
</protein>
<proteinExistence type="predicted"/>
<organism evidence="2 3">
    <name type="scientific">Trifolium medium</name>
    <dbReference type="NCBI Taxonomy" id="97028"/>
    <lineage>
        <taxon>Eukaryota</taxon>
        <taxon>Viridiplantae</taxon>
        <taxon>Streptophyta</taxon>
        <taxon>Embryophyta</taxon>
        <taxon>Tracheophyta</taxon>
        <taxon>Spermatophyta</taxon>
        <taxon>Magnoliopsida</taxon>
        <taxon>eudicotyledons</taxon>
        <taxon>Gunneridae</taxon>
        <taxon>Pentapetalae</taxon>
        <taxon>rosids</taxon>
        <taxon>fabids</taxon>
        <taxon>Fabales</taxon>
        <taxon>Fabaceae</taxon>
        <taxon>Papilionoideae</taxon>
        <taxon>50 kb inversion clade</taxon>
        <taxon>NPAAA clade</taxon>
        <taxon>Hologalegina</taxon>
        <taxon>IRL clade</taxon>
        <taxon>Trifolieae</taxon>
        <taxon>Trifolium</taxon>
    </lineage>
</organism>
<comment type="caution">
    <text evidence="2">The sequence shown here is derived from an EMBL/GenBank/DDBJ whole genome shotgun (WGS) entry which is preliminary data.</text>
</comment>
<dbReference type="EMBL" id="LXQA011016048">
    <property type="protein sequence ID" value="MCI81315.1"/>
    <property type="molecule type" value="Genomic_DNA"/>
</dbReference>
<evidence type="ECO:0000313" key="3">
    <source>
        <dbReference type="Proteomes" id="UP000265520"/>
    </source>
</evidence>
<accession>A0A392V2Y4</accession>
<keyword evidence="3" id="KW-1185">Reference proteome</keyword>
<sequence length="29" mass="3122">MAAGTRNNASSSTNPPDRMDEFAQQLAQI</sequence>
<feature type="non-terminal residue" evidence="2">
    <location>
        <position position="29"/>
    </location>
</feature>
<feature type="compositionally biased region" description="Polar residues" evidence="1">
    <location>
        <begin position="1"/>
        <end position="15"/>
    </location>
</feature>
<name>A0A392V2Y4_9FABA</name>
<reference evidence="2 3" key="1">
    <citation type="journal article" date="2018" name="Front. Plant Sci.">
        <title>Red Clover (Trifolium pratense) and Zigzag Clover (T. medium) - A Picture of Genomic Similarities and Differences.</title>
        <authorList>
            <person name="Dluhosova J."/>
            <person name="Istvanek J."/>
            <person name="Nedelnik J."/>
            <person name="Repkova J."/>
        </authorList>
    </citation>
    <scope>NUCLEOTIDE SEQUENCE [LARGE SCALE GENOMIC DNA]</scope>
    <source>
        <strain evidence="3">cv. 10/8</strain>
        <tissue evidence="2">Leaf</tissue>
    </source>
</reference>
<dbReference type="Proteomes" id="UP000265520">
    <property type="component" value="Unassembled WGS sequence"/>
</dbReference>
<dbReference type="AlphaFoldDB" id="A0A392V2Y4"/>
<feature type="region of interest" description="Disordered" evidence="1">
    <location>
        <begin position="1"/>
        <end position="29"/>
    </location>
</feature>
<evidence type="ECO:0000313" key="2">
    <source>
        <dbReference type="EMBL" id="MCI81315.1"/>
    </source>
</evidence>